<evidence type="ECO:0000256" key="9">
    <source>
        <dbReference type="ARBA" id="ARBA00048605"/>
    </source>
</evidence>
<keyword evidence="7 12" id="KW-1015">Disulfide bond</keyword>
<evidence type="ECO:0000256" key="10">
    <source>
        <dbReference type="PIRSR" id="PIRSR601382-1"/>
    </source>
</evidence>
<comment type="cofactor">
    <cofactor evidence="1 11">
        <name>Ca(2+)</name>
        <dbReference type="ChEBI" id="CHEBI:29108"/>
    </cofactor>
</comment>
<dbReference type="PANTHER" id="PTHR11742:SF55">
    <property type="entry name" value="ENDOPLASMIC RETICULUM MANNOSYL-OLIGOSACCHARIDE 1,2-ALPHA-MANNOSIDASE"/>
    <property type="match status" value="1"/>
</dbReference>
<evidence type="ECO:0000313" key="15">
    <source>
        <dbReference type="Proteomes" id="UP001208570"/>
    </source>
</evidence>
<evidence type="ECO:0000256" key="1">
    <source>
        <dbReference type="ARBA" id="ARBA00001913"/>
    </source>
</evidence>
<feature type="active site" description="Proton donor" evidence="10">
    <location>
        <position position="344"/>
    </location>
</feature>
<comment type="similarity">
    <text evidence="3 13">Belongs to the glycosyl hydrolase 47 family.</text>
</comment>
<gene>
    <name evidence="14" type="ORF">LSH36_159g03014</name>
</gene>
<evidence type="ECO:0000256" key="12">
    <source>
        <dbReference type="PIRSR" id="PIRSR601382-3"/>
    </source>
</evidence>
<dbReference type="EC" id="3.2.1.-" evidence="13"/>
<evidence type="ECO:0000256" key="4">
    <source>
        <dbReference type="ARBA" id="ARBA00022723"/>
    </source>
</evidence>
<sequence>MGIGLTIVDSLDTMYIMGLHDEFADAREWVATKLSFERDHEVQLFEIVIRELGGLLSAYHLSGDKVFLDKARDLGNKLYPCLSGPTNIPCNRINLKRSRPHFLEISTAEVGTIQLEFRDLSRSVSDEKFEVLLGKKLAPCLNGLTPIPCNRINMHRALASFIDTSTAEVGSIHLEFRDLARTSRNITYEKAVDAISQHIHGMNKLDGLVACYINPHTGEFRSSSTVSVGASADSYYEYLVKQWIQTGKKNDALKNDYLEAVAGIEKHLYRHTQYSHLGFVGAYYNMNTRSFRRDMEHLACFLPGTLALGYQAGLRYENHLKMAENLTYTCYQMYARMPTGLSPEVVTMNINSNDKDDFFVMTSSAFNLQRPETIESIFYMYRVTKDPKYRQWGWKIFQAFEQYTRLQDGGYASISNVKNAKDPGYRDKMETFYLAETLKYLYLLFSDDPHLIPLDKYVINTEAHPLPIYDS</sequence>
<dbReference type="Gene3D" id="1.50.10.10">
    <property type="match status" value="2"/>
</dbReference>
<dbReference type="InterPro" id="IPR050749">
    <property type="entry name" value="Glycosyl_Hydrolase_47"/>
</dbReference>
<keyword evidence="5 13" id="KW-0378">Hydrolase</keyword>
<evidence type="ECO:0000256" key="8">
    <source>
        <dbReference type="ARBA" id="ARBA00047669"/>
    </source>
</evidence>
<comment type="catalytic activity">
    <reaction evidence="8">
        <text>N(4)-(alpha-D-Man-(1-&gt;2)-alpha-D-Man-(1-&gt;2)-alpha-D-Man-(1-&gt;3)-[alpha-D-Man-(1-&gt;3)-[alpha-D-Man-(1-&gt;2)-alpha-D-Man-(1-&gt;6)]-alpha-D-Man-(1-&gt;6)]-beta-D-Man-(1-&gt;4)-beta-D-GlcNAc-(1-&gt;4)-beta-D-GlcNAc)-L-asparaginyl-[protein] (N-glucan mannose isomer 8A1,2,3B1,3) + 3 H2O = N(4)-(alpha-D-Man-(1-&gt;3)-[alpha-D-Man-(1-&gt;3)-[alpha-D-Man-(1-&gt;6)]-alpha-D-Man-(1-&gt;6)]-beta-D-Man-(1-&gt;4)-beta-D-GlcNAc-(1-&gt;4)-beta-D-GlcNAc)-L-asparaginyl-[protein] (N-glucan mannose isomer 5A1,2) + 3 beta-D-mannose</text>
        <dbReference type="Rhea" id="RHEA:56028"/>
        <dbReference type="Rhea" id="RHEA-COMP:14358"/>
        <dbReference type="Rhea" id="RHEA-COMP:14367"/>
        <dbReference type="ChEBI" id="CHEBI:15377"/>
        <dbReference type="ChEBI" id="CHEBI:28563"/>
        <dbReference type="ChEBI" id="CHEBI:59087"/>
        <dbReference type="ChEBI" id="CHEBI:60628"/>
        <dbReference type="EC" id="3.2.1.113"/>
    </reaction>
</comment>
<keyword evidence="4 11" id="KW-0479">Metal-binding</keyword>
<organism evidence="14 15">
    <name type="scientific">Paralvinella palmiformis</name>
    <dbReference type="NCBI Taxonomy" id="53620"/>
    <lineage>
        <taxon>Eukaryota</taxon>
        <taxon>Metazoa</taxon>
        <taxon>Spiralia</taxon>
        <taxon>Lophotrochozoa</taxon>
        <taxon>Annelida</taxon>
        <taxon>Polychaeta</taxon>
        <taxon>Sedentaria</taxon>
        <taxon>Canalipalpata</taxon>
        <taxon>Terebellida</taxon>
        <taxon>Terebelliformia</taxon>
        <taxon>Alvinellidae</taxon>
        <taxon>Paralvinella</taxon>
    </lineage>
</organism>
<comment type="caution">
    <text evidence="14">The sequence shown here is derived from an EMBL/GenBank/DDBJ whole genome shotgun (WGS) entry which is preliminary data.</text>
</comment>
<dbReference type="PANTHER" id="PTHR11742">
    <property type="entry name" value="MANNOSYL-OLIGOSACCHARIDE ALPHA-1,2-MANNOSIDASE-RELATED"/>
    <property type="match status" value="1"/>
</dbReference>
<feature type="binding site" evidence="11">
    <location>
        <position position="461"/>
    </location>
    <ligand>
        <name>Ca(2+)</name>
        <dbReference type="ChEBI" id="CHEBI:29108"/>
    </ligand>
</feature>
<dbReference type="PRINTS" id="PR00747">
    <property type="entry name" value="GLYHDRLASE47"/>
</dbReference>
<keyword evidence="15" id="KW-1185">Reference proteome</keyword>
<dbReference type="InterPro" id="IPR012341">
    <property type="entry name" value="6hp_glycosidase-like_sf"/>
</dbReference>
<evidence type="ECO:0000256" key="11">
    <source>
        <dbReference type="PIRSR" id="PIRSR601382-2"/>
    </source>
</evidence>
<dbReference type="GO" id="GO:0005975">
    <property type="term" value="P:carbohydrate metabolic process"/>
    <property type="evidence" value="ECO:0007669"/>
    <property type="project" value="InterPro"/>
</dbReference>
<comment type="catalytic activity">
    <reaction evidence="9">
        <text>N(4)-(alpha-D-Man-(1-&gt;2)-alpha-D-Man-(1-&gt;2)-alpha-D-Man-(1-&gt;3)-[alpha-D-Man-(1-&gt;2)-alpha-D-Man-(1-&gt;3)-[alpha-D-Man-(1-&gt;2)-alpha-D-Man-(1-&gt;6)]-alpha-D-Man-(1-&gt;6)]-beta-D-Man-(1-&gt;4)-beta-D-GlcNAc-(1-&gt;4)-beta-D-GlcNAc)-L-asparaginyl-[protein] (N-glucan mannose isomer 9A1,2,3B1,2,3) + 4 H2O = N(4)-(alpha-D-Man-(1-&gt;3)-[alpha-D-Man-(1-&gt;3)-[alpha-D-Man-(1-&gt;6)]-alpha-D-Man-(1-&gt;6)]-beta-D-Man-(1-&gt;4)-beta-D-GlcNAc-(1-&gt;4)-beta-D-GlcNAc)-L-asparaginyl-[protein] (N-glucan mannose isomer 5A1,2) + 4 beta-D-mannose</text>
        <dbReference type="Rhea" id="RHEA:56008"/>
        <dbReference type="Rhea" id="RHEA-COMP:14356"/>
        <dbReference type="Rhea" id="RHEA-COMP:14367"/>
        <dbReference type="ChEBI" id="CHEBI:15377"/>
        <dbReference type="ChEBI" id="CHEBI:28563"/>
        <dbReference type="ChEBI" id="CHEBI:59087"/>
        <dbReference type="ChEBI" id="CHEBI:139493"/>
        <dbReference type="EC" id="3.2.1.113"/>
    </reaction>
</comment>
<comment type="pathway">
    <text evidence="2">Protein modification; protein glycosylation.</text>
</comment>
<dbReference type="EMBL" id="JAODUP010000159">
    <property type="protein sequence ID" value="KAK2159061.1"/>
    <property type="molecule type" value="Genomic_DNA"/>
</dbReference>
<dbReference type="InterPro" id="IPR001382">
    <property type="entry name" value="Glyco_hydro_47"/>
</dbReference>
<dbReference type="AlphaFoldDB" id="A0AAD9JTU4"/>
<evidence type="ECO:0000256" key="5">
    <source>
        <dbReference type="ARBA" id="ARBA00022801"/>
    </source>
</evidence>
<feature type="active site" description="Proton donor" evidence="10">
    <location>
        <position position="46"/>
    </location>
</feature>
<reference evidence="14" key="1">
    <citation type="journal article" date="2023" name="Mol. Biol. Evol.">
        <title>Third-Generation Sequencing Reveals the Adaptive Role of the Epigenome in Three Deep-Sea Polychaetes.</title>
        <authorList>
            <person name="Perez M."/>
            <person name="Aroh O."/>
            <person name="Sun Y."/>
            <person name="Lan Y."/>
            <person name="Juniper S.K."/>
            <person name="Young C.R."/>
            <person name="Angers B."/>
            <person name="Qian P.Y."/>
        </authorList>
    </citation>
    <scope>NUCLEOTIDE SEQUENCE</scope>
    <source>
        <strain evidence="14">P08H-3</strain>
    </source>
</reference>
<dbReference type="GO" id="GO:0005509">
    <property type="term" value="F:calcium ion binding"/>
    <property type="evidence" value="ECO:0007669"/>
    <property type="project" value="InterPro"/>
</dbReference>
<evidence type="ECO:0000313" key="14">
    <source>
        <dbReference type="EMBL" id="KAK2159061.1"/>
    </source>
</evidence>
<dbReference type="Pfam" id="PF01532">
    <property type="entry name" value="Glyco_hydro_47"/>
    <property type="match status" value="2"/>
</dbReference>
<name>A0AAD9JTU4_9ANNE</name>
<dbReference type="GO" id="GO:0005783">
    <property type="term" value="C:endoplasmic reticulum"/>
    <property type="evidence" value="ECO:0007669"/>
    <property type="project" value="TreeGrafter"/>
</dbReference>
<accession>A0AAD9JTU4</accession>
<keyword evidence="13" id="KW-0326">Glycosidase</keyword>
<dbReference type="InterPro" id="IPR036026">
    <property type="entry name" value="Seven-hairpin_glycosidases"/>
</dbReference>
<evidence type="ECO:0000256" key="3">
    <source>
        <dbReference type="ARBA" id="ARBA00007658"/>
    </source>
</evidence>
<feature type="disulfide bond" evidence="12">
    <location>
        <begin position="300"/>
        <end position="330"/>
    </location>
</feature>
<dbReference type="GO" id="GO:0004571">
    <property type="term" value="F:mannosyl-oligosaccharide 1,2-alpha-mannosidase activity"/>
    <property type="evidence" value="ECO:0007669"/>
    <property type="project" value="UniProtKB-EC"/>
</dbReference>
<keyword evidence="6 11" id="KW-0106">Calcium</keyword>
<feature type="active site" evidence="10">
    <location>
        <position position="233"/>
    </location>
</feature>
<protein>
    <recommendedName>
        <fullName evidence="13">alpha-1,2-Mannosidase</fullName>
        <ecNumber evidence="13">3.2.1.-</ecNumber>
    </recommendedName>
</protein>
<dbReference type="SUPFAM" id="SSF48225">
    <property type="entry name" value="Seven-hairpin glycosidases"/>
    <property type="match status" value="2"/>
</dbReference>
<dbReference type="GO" id="GO:0016020">
    <property type="term" value="C:membrane"/>
    <property type="evidence" value="ECO:0007669"/>
    <property type="project" value="InterPro"/>
</dbReference>
<feature type="active site" evidence="10">
    <location>
        <position position="372"/>
    </location>
</feature>
<proteinExistence type="inferred from homology"/>
<evidence type="ECO:0000256" key="13">
    <source>
        <dbReference type="RuleBase" id="RU361193"/>
    </source>
</evidence>
<evidence type="ECO:0000256" key="6">
    <source>
        <dbReference type="ARBA" id="ARBA00022837"/>
    </source>
</evidence>
<dbReference type="Proteomes" id="UP001208570">
    <property type="component" value="Unassembled WGS sequence"/>
</dbReference>
<evidence type="ECO:0000256" key="2">
    <source>
        <dbReference type="ARBA" id="ARBA00004922"/>
    </source>
</evidence>
<evidence type="ECO:0000256" key="7">
    <source>
        <dbReference type="ARBA" id="ARBA00023157"/>
    </source>
</evidence>